<dbReference type="InterPro" id="IPR007627">
    <property type="entry name" value="RNA_pol_sigma70_r2"/>
</dbReference>
<evidence type="ECO:0000256" key="7">
    <source>
        <dbReference type="SAM" id="MobiDB-lite"/>
    </source>
</evidence>
<evidence type="ECO:0000256" key="3">
    <source>
        <dbReference type="ARBA" id="ARBA00023082"/>
    </source>
</evidence>
<keyword evidence="5 6" id="KW-0804">Transcription</keyword>
<dbReference type="EMBL" id="VHSH01000017">
    <property type="protein sequence ID" value="TQV70321.1"/>
    <property type="molecule type" value="Genomic_DNA"/>
</dbReference>
<keyword evidence="2 6" id="KW-0805">Transcription regulation</keyword>
<reference evidence="10 11" key="1">
    <citation type="submission" date="2019-06" db="EMBL/GenBank/DDBJ databases">
        <title>Whole genome sequence for Rhodospirillaceae sp. R148.</title>
        <authorList>
            <person name="Wang G."/>
        </authorList>
    </citation>
    <scope>NUCLEOTIDE SEQUENCE [LARGE SCALE GENOMIC DNA]</scope>
    <source>
        <strain evidence="10 11">R148</strain>
    </source>
</reference>
<keyword evidence="11" id="KW-1185">Reference proteome</keyword>
<dbReference type="InterPro" id="IPR000838">
    <property type="entry name" value="RNA_pol_sigma70_ECF_CS"/>
</dbReference>
<evidence type="ECO:0000256" key="4">
    <source>
        <dbReference type="ARBA" id="ARBA00023125"/>
    </source>
</evidence>
<dbReference type="NCBIfam" id="TIGR02937">
    <property type="entry name" value="sigma70-ECF"/>
    <property type="match status" value="1"/>
</dbReference>
<evidence type="ECO:0000259" key="8">
    <source>
        <dbReference type="Pfam" id="PF04542"/>
    </source>
</evidence>
<dbReference type="InterPro" id="IPR014284">
    <property type="entry name" value="RNA_pol_sigma-70_dom"/>
</dbReference>
<evidence type="ECO:0000313" key="10">
    <source>
        <dbReference type="EMBL" id="TQV70321.1"/>
    </source>
</evidence>
<evidence type="ECO:0000256" key="6">
    <source>
        <dbReference type="RuleBase" id="RU000716"/>
    </source>
</evidence>
<keyword evidence="4 6" id="KW-0238">DNA-binding</keyword>
<feature type="compositionally biased region" description="Basic and acidic residues" evidence="7">
    <location>
        <begin position="216"/>
        <end position="232"/>
    </location>
</feature>
<dbReference type="InterPro" id="IPR013249">
    <property type="entry name" value="RNA_pol_sigma70_r4_t2"/>
</dbReference>
<evidence type="ECO:0000259" key="9">
    <source>
        <dbReference type="Pfam" id="PF08281"/>
    </source>
</evidence>
<evidence type="ECO:0000256" key="5">
    <source>
        <dbReference type="ARBA" id="ARBA00023163"/>
    </source>
</evidence>
<dbReference type="InterPro" id="IPR013325">
    <property type="entry name" value="RNA_pol_sigma_r2"/>
</dbReference>
<comment type="similarity">
    <text evidence="1 6">Belongs to the sigma-70 factor family. ECF subfamily.</text>
</comment>
<dbReference type="InterPro" id="IPR013324">
    <property type="entry name" value="RNA_pol_sigma_r3/r4-like"/>
</dbReference>
<dbReference type="Gene3D" id="1.10.1740.10">
    <property type="match status" value="1"/>
</dbReference>
<comment type="caution">
    <text evidence="10">The sequence shown here is derived from an EMBL/GenBank/DDBJ whole genome shotgun (WGS) entry which is preliminary data.</text>
</comment>
<dbReference type="Pfam" id="PF04542">
    <property type="entry name" value="Sigma70_r2"/>
    <property type="match status" value="1"/>
</dbReference>
<dbReference type="CDD" id="cd06171">
    <property type="entry name" value="Sigma70_r4"/>
    <property type="match status" value="1"/>
</dbReference>
<dbReference type="AlphaFoldDB" id="A0A545SZG3"/>
<gene>
    <name evidence="10" type="ORF">FKG95_28020</name>
</gene>
<dbReference type="InterPro" id="IPR039425">
    <property type="entry name" value="RNA_pol_sigma-70-like"/>
</dbReference>
<dbReference type="Pfam" id="PF08281">
    <property type="entry name" value="Sigma70_r4_2"/>
    <property type="match status" value="1"/>
</dbReference>
<dbReference type="PANTHER" id="PTHR43133:SF25">
    <property type="entry name" value="RNA POLYMERASE SIGMA FACTOR RFAY-RELATED"/>
    <property type="match status" value="1"/>
</dbReference>
<dbReference type="OrthoDB" id="9803470at2"/>
<dbReference type="GO" id="GO:0003677">
    <property type="term" value="F:DNA binding"/>
    <property type="evidence" value="ECO:0007669"/>
    <property type="project" value="UniProtKB-KW"/>
</dbReference>
<keyword evidence="3 6" id="KW-0731">Sigma factor</keyword>
<protein>
    <recommendedName>
        <fullName evidence="6">RNA polymerase sigma factor</fullName>
    </recommendedName>
</protein>
<dbReference type="SUPFAM" id="SSF88946">
    <property type="entry name" value="Sigma2 domain of RNA polymerase sigma factors"/>
    <property type="match status" value="1"/>
</dbReference>
<feature type="region of interest" description="Disordered" evidence="7">
    <location>
        <begin position="198"/>
        <end position="240"/>
    </location>
</feature>
<evidence type="ECO:0000313" key="11">
    <source>
        <dbReference type="Proteomes" id="UP000315252"/>
    </source>
</evidence>
<dbReference type="GO" id="GO:0006352">
    <property type="term" value="P:DNA-templated transcription initiation"/>
    <property type="evidence" value="ECO:0007669"/>
    <property type="project" value="InterPro"/>
</dbReference>
<dbReference type="Proteomes" id="UP000315252">
    <property type="component" value="Unassembled WGS sequence"/>
</dbReference>
<dbReference type="Gene3D" id="1.10.10.10">
    <property type="entry name" value="Winged helix-like DNA-binding domain superfamily/Winged helix DNA-binding domain"/>
    <property type="match status" value="1"/>
</dbReference>
<dbReference type="InterPro" id="IPR036388">
    <property type="entry name" value="WH-like_DNA-bd_sf"/>
</dbReference>
<name>A0A545SZG3_9PROT</name>
<dbReference type="PANTHER" id="PTHR43133">
    <property type="entry name" value="RNA POLYMERASE ECF-TYPE SIGMA FACTO"/>
    <property type="match status" value="1"/>
</dbReference>
<proteinExistence type="inferred from homology"/>
<dbReference type="SUPFAM" id="SSF88659">
    <property type="entry name" value="Sigma3 and sigma4 domains of RNA polymerase sigma factors"/>
    <property type="match status" value="1"/>
</dbReference>
<accession>A0A545SZG3</accession>
<sequence length="240" mass="26140">MAMTLHARQEAFEAMTRPLLDSLYRTALRMTHEPQAAEDLVQDTCLKAFRALHRYEAGTNYRAWIFKIMTNTCIDRRRARPEPLAMDLEEFPAGAGSGEAGSGGSQATGLGGAGTVLPFPGLSGSDPERDLQQKDFRTAALRSVEALPQELRIVVLLAIFEEFSYAEIAQVVGCPIGTVRSRLSRGRQALKKDLSRFARSDPGEASGVVKGTSQRRSAENARAENARAENARAENAGESD</sequence>
<feature type="domain" description="RNA polymerase sigma-70 region 2" evidence="8">
    <location>
        <begin position="19"/>
        <end position="80"/>
    </location>
</feature>
<dbReference type="GO" id="GO:0016987">
    <property type="term" value="F:sigma factor activity"/>
    <property type="evidence" value="ECO:0007669"/>
    <property type="project" value="UniProtKB-KW"/>
</dbReference>
<dbReference type="PROSITE" id="PS01063">
    <property type="entry name" value="SIGMA70_ECF"/>
    <property type="match status" value="1"/>
</dbReference>
<evidence type="ECO:0000256" key="2">
    <source>
        <dbReference type="ARBA" id="ARBA00023015"/>
    </source>
</evidence>
<organism evidence="10 11">
    <name type="scientific">Denitrobaculum tricleocarpae</name>
    <dbReference type="NCBI Taxonomy" id="2591009"/>
    <lineage>
        <taxon>Bacteria</taxon>
        <taxon>Pseudomonadati</taxon>
        <taxon>Pseudomonadota</taxon>
        <taxon>Alphaproteobacteria</taxon>
        <taxon>Rhodospirillales</taxon>
        <taxon>Rhodospirillaceae</taxon>
        <taxon>Denitrobaculum</taxon>
    </lineage>
</organism>
<evidence type="ECO:0000256" key="1">
    <source>
        <dbReference type="ARBA" id="ARBA00010641"/>
    </source>
</evidence>
<feature type="domain" description="RNA polymerase sigma factor 70 region 4 type 2" evidence="9">
    <location>
        <begin position="140"/>
        <end position="190"/>
    </location>
</feature>